<dbReference type="InterPro" id="IPR053163">
    <property type="entry name" value="HTH-type_regulator_Rgg"/>
</dbReference>
<accession>A0AAJ5K725</accession>
<dbReference type="CDD" id="cd00093">
    <property type="entry name" value="HTH_XRE"/>
    <property type="match status" value="1"/>
</dbReference>
<dbReference type="InterPro" id="IPR001387">
    <property type="entry name" value="Cro/C1-type_HTH"/>
</dbReference>
<dbReference type="SMART" id="SM00530">
    <property type="entry name" value="HTH_XRE"/>
    <property type="match status" value="1"/>
</dbReference>
<comment type="caution">
    <text evidence="2">The sequence shown here is derived from an EMBL/GenBank/DDBJ whole genome shotgun (WGS) entry which is preliminary data.</text>
</comment>
<dbReference type="Proteomes" id="UP000785759">
    <property type="component" value="Unassembled WGS sequence"/>
</dbReference>
<evidence type="ECO:0000313" key="3">
    <source>
        <dbReference type="Proteomes" id="UP000785759"/>
    </source>
</evidence>
<feature type="domain" description="HTH cro/C1-type" evidence="1">
    <location>
        <begin position="9"/>
        <end position="62"/>
    </location>
</feature>
<gene>
    <name evidence="2" type="ORF">DIS17_09720</name>
</gene>
<evidence type="ECO:0000259" key="1">
    <source>
        <dbReference type="PROSITE" id="PS50943"/>
    </source>
</evidence>
<evidence type="ECO:0000313" key="2">
    <source>
        <dbReference type="EMBL" id="TOZ03118.1"/>
    </source>
</evidence>
<sequence>MMQTIGRTLKQIRLAKGFTQKEIYQGIVSRSFAIRLESGQHDLGASKLFLILDRLGVSAGEFRFIQNDYQPDTATDLNSQIMLAYDQQNFPLLSHLAQRYQASDNPTEQRMAMMAATLLVAFDHEHVVLSPAMAHLWQQFTFTKTWTLQELKMGPVLLALAGFKHEPLPAIIRRFHVTCERYVTATTDQFDVMDDRSSFDLVALQVLLVHQEYAAARAFRSQVEAGYLNHLSTDGALAQRLCLCIWSAYFGDFEQANDLASRLKTLPLSRYQPGIHSLLNSWLPRAKHYRQTQNS</sequence>
<dbReference type="Gene3D" id="1.25.40.10">
    <property type="entry name" value="Tetratricopeptide repeat domain"/>
    <property type="match status" value="1"/>
</dbReference>
<dbReference type="Pfam" id="PF01381">
    <property type="entry name" value="HTH_3"/>
    <property type="match status" value="1"/>
</dbReference>
<proteinExistence type="predicted"/>
<dbReference type="InterPro" id="IPR011990">
    <property type="entry name" value="TPR-like_helical_dom_sf"/>
</dbReference>
<protein>
    <submittedName>
        <fullName evidence="2">XRE family transcriptional regulator</fullName>
    </submittedName>
</protein>
<dbReference type="GO" id="GO:0003677">
    <property type="term" value="F:DNA binding"/>
    <property type="evidence" value="ECO:0007669"/>
    <property type="project" value="InterPro"/>
</dbReference>
<dbReference type="SUPFAM" id="SSF47413">
    <property type="entry name" value="lambda repressor-like DNA-binding domains"/>
    <property type="match status" value="1"/>
</dbReference>
<dbReference type="AlphaFoldDB" id="A0AAJ5K725"/>
<dbReference type="InterPro" id="IPR010982">
    <property type="entry name" value="Lambda_DNA-bd_dom_sf"/>
</dbReference>
<dbReference type="PANTHER" id="PTHR37038">
    <property type="entry name" value="TRANSCRIPTIONAL REGULATOR-RELATED"/>
    <property type="match status" value="1"/>
</dbReference>
<reference evidence="2" key="1">
    <citation type="submission" date="2018-05" db="EMBL/GenBank/DDBJ databases">
        <title>Genome Comparison of Lactic Acid Bacteria Isolated from non-Wheat Sourdough.</title>
        <authorList>
            <person name="Rice T."/>
            <person name="Axel C."/>
            <person name="Lynch K.M."/>
            <person name="Benz C."/>
            <person name="Arendt E.K."/>
            <person name="Coffey A."/>
        </authorList>
    </citation>
    <scope>NUCLEOTIDE SEQUENCE</scope>
    <source>
        <strain evidence="2">TR055</strain>
    </source>
</reference>
<dbReference type="PROSITE" id="PS50943">
    <property type="entry name" value="HTH_CROC1"/>
    <property type="match status" value="1"/>
</dbReference>
<dbReference type="EMBL" id="QFDK01000010">
    <property type="protein sequence ID" value="TOZ03118.1"/>
    <property type="molecule type" value="Genomic_DNA"/>
</dbReference>
<organism evidence="2 3">
    <name type="scientific">Levilactobacillus brevis</name>
    <name type="common">Lactobacillus brevis</name>
    <dbReference type="NCBI Taxonomy" id="1580"/>
    <lineage>
        <taxon>Bacteria</taxon>
        <taxon>Bacillati</taxon>
        <taxon>Bacillota</taxon>
        <taxon>Bacilli</taxon>
        <taxon>Lactobacillales</taxon>
        <taxon>Lactobacillaceae</taxon>
        <taxon>Levilactobacillus</taxon>
    </lineage>
</organism>
<name>A0AAJ5K725_LEVBR</name>
<dbReference type="RefSeq" id="WP_110139420.1">
    <property type="nucleotide sequence ID" value="NZ_QFDK01000010.1"/>
</dbReference>